<evidence type="ECO:0000313" key="2">
    <source>
        <dbReference type="Proteomes" id="UP000054007"/>
    </source>
</evidence>
<dbReference type="OrthoDB" id="3365698at2759"/>
<name>A0A0D7BBH4_9AGAR</name>
<gene>
    <name evidence="1" type="ORF">CYLTODRAFT_455002</name>
</gene>
<protein>
    <recommendedName>
        <fullName evidence="3">F-box domain-containing protein</fullName>
    </recommendedName>
</protein>
<reference evidence="1 2" key="1">
    <citation type="journal article" date="2015" name="Fungal Genet. Biol.">
        <title>Evolution of novel wood decay mechanisms in Agaricales revealed by the genome sequences of Fistulina hepatica and Cylindrobasidium torrendii.</title>
        <authorList>
            <person name="Floudas D."/>
            <person name="Held B.W."/>
            <person name="Riley R."/>
            <person name="Nagy L.G."/>
            <person name="Koehler G."/>
            <person name="Ransdell A.S."/>
            <person name="Younus H."/>
            <person name="Chow J."/>
            <person name="Chiniquy J."/>
            <person name="Lipzen A."/>
            <person name="Tritt A."/>
            <person name="Sun H."/>
            <person name="Haridas S."/>
            <person name="LaButti K."/>
            <person name="Ohm R.A."/>
            <person name="Kues U."/>
            <person name="Blanchette R.A."/>
            <person name="Grigoriev I.V."/>
            <person name="Minto R.E."/>
            <person name="Hibbett D.S."/>
        </authorList>
    </citation>
    <scope>NUCLEOTIDE SEQUENCE [LARGE SCALE GENOMIC DNA]</scope>
    <source>
        <strain evidence="1 2">FP15055 ss-10</strain>
    </source>
</reference>
<dbReference type="EMBL" id="KN880542">
    <property type="protein sequence ID" value="KIY66856.1"/>
    <property type="molecule type" value="Genomic_DNA"/>
</dbReference>
<proteinExistence type="predicted"/>
<keyword evidence="2" id="KW-1185">Reference proteome</keyword>
<dbReference type="Proteomes" id="UP000054007">
    <property type="component" value="Unassembled WGS sequence"/>
</dbReference>
<sequence>MSAIVEMDLTSPYEALVRDPFLCPDDSIKDDIRRFIVEQEANLFKLDCSFSQMSACDDDFKHIMKHKDNAHMFVEYHKAILSVKRQLPFEIWRRIFNLCLPHEWGVDFAATHAQEELGPWAIAAVCSHWRDIALNMTELWSTFKIGPARYDLARFDRRPIALSIERARGAPLSLRLDSGMSHFPHRAPGLIPWERVQNLTIVRSPIHAPRIKFDLQYILGQCTELRTVDICRHNKESDTQLMQFHFYDHIVQEMSMRPELLTFMLFKPIGATTVPRALRMTIRQLDSVLTSDDIRGLLWNRCRKLERLQVHSIATPHPDTQMHLKDLQSFLEQCSTFLSNLQQLDIHLPGVSFQGEILEFQQFRLPKLKTLRLFCGRLPAIVQRSELSRQLQSLSCRLLPELTRVVLCFGDIKTKTPQEMEPIPNDKESQVEVLQLKNGLEVILIFNGARDTTNS</sequence>
<dbReference type="AlphaFoldDB" id="A0A0D7BBH4"/>
<organism evidence="1 2">
    <name type="scientific">Cylindrobasidium torrendii FP15055 ss-10</name>
    <dbReference type="NCBI Taxonomy" id="1314674"/>
    <lineage>
        <taxon>Eukaryota</taxon>
        <taxon>Fungi</taxon>
        <taxon>Dikarya</taxon>
        <taxon>Basidiomycota</taxon>
        <taxon>Agaricomycotina</taxon>
        <taxon>Agaricomycetes</taxon>
        <taxon>Agaricomycetidae</taxon>
        <taxon>Agaricales</taxon>
        <taxon>Marasmiineae</taxon>
        <taxon>Physalacriaceae</taxon>
        <taxon>Cylindrobasidium</taxon>
    </lineage>
</organism>
<evidence type="ECO:0000313" key="1">
    <source>
        <dbReference type="EMBL" id="KIY66856.1"/>
    </source>
</evidence>
<evidence type="ECO:0008006" key="3">
    <source>
        <dbReference type="Google" id="ProtNLM"/>
    </source>
</evidence>
<accession>A0A0D7BBH4</accession>